<evidence type="ECO:0000313" key="2">
    <source>
        <dbReference type="Proteomes" id="UP000305929"/>
    </source>
</evidence>
<evidence type="ECO:0000313" key="1">
    <source>
        <dbReference type="EMBL" id="TKT04001.1"/>
    </source>
</evidence>
<protein>
    <submittedName>
        <fullName evidence="1">Uncharacterized protein</fullName>
    </submittedName>
</protein>
<reference evidence="1 2" key="1">
    <citation type="submission" date="2019-04" db="EMBL/GenBank/DDBJ databases">
        <title>Streptomyces lasaliensis sp. nov., an Actinomycete isolated from soil which produces the polyether antibiotic lasalocid.</title>
        <authorList>
            <person name="Erwin G."/>
            <person name="Haber C."/>
        </authorList>
    </citation>
    <scope>NUCLEOTIDE SEQUENCE [LARGE SCALE GENOMIC DNA]</scope>
    <source>
        <strain evidence="1 2">X-537</strain>
    </source>
</reference>
<accession>A0A4U5WRJ0</accession>
<dbReference type="OrthoDB" id="4239258at2"/>
<proteinExistence type="predicted"/>
<organism evidence="1 2">
    <name type="scientific">Streptomyces lasalocidi</name>
    <name type="common">Streptomyces lasaliensis</name>
    <dbReference type="NCBI Taxonomy" id="324833"/>
    <lineage>
        <taxon>Bacteria</taxon>
        <taxon>Bacillati</taxon>
        <taxon>Actinomycetota</taxon>
        <taxon>Actinomycetes</taxon>
        <taxon>Kitasatosporales</taxon>
        <taxon>Streptomycetaceae</taxon>
        <taxon>Streptomyces</taxon>
    </lineage>
</organism>
<keyword evidence="2" id="KW-1185">Reference proteome</keyword>
<dbReference type="Proteomes" id="UP000305929">
    <property type="component" value="Unassembled WGS sequence"/>
</dbReference>
<sequence>MCLGRRGGGAGDRSPVPSALAAVCAGGRCAEVRHRCPRTGPSGPVPARGARAGCAASWCRADGTAEHGAEWSDGHSP</sequence>
<gene>
    <name evidence="1" type="ORF">E4U91_30775</name>
</gene>
<comment type="caution">
    <text evidence="1">The sequence shown here is derived from an EMBL/GenBank/DDBJ whole genome shotgun (WGS) entry which is preliminary data.</text>
</comment>
<dbReference type="AlphaFoldDB" id="A0A4U5WRJ0"/>
<name>A0A4U5WRJ0_STRLS</name>
<dbReference type="EMBL" id="SZNQ01000001">
    <property type="protein sequence ID" value="TKT04001.1"/>
    <property type="molecule type" value="Genomic_DNA"/>
</dbReference>